<dbReference type="PANTHER" id="PTHR12861:SF3">
    <property type="entry name" value="TRANSLOCON-ASSOCIATED PROTEIN SUBUNIT BETA"/>
    <property type="match status" value="1"/>
</dbReference>
<feature type="domain" description="PGF-CTERM archaeal protein-sorting signal" evidence="5">
    <location>
        <begin position="618"/>
        <end position="638"/>
    </location>
</feature>
<dbReference type="InterPro" id="IPR018765">
    <property type="entry name" value="DUF2341"/>
</dbReference>
<keyword evidence="3" id="KW-1133">Transmembrane helix</keyword>
<name>A0A7G9YNI6_9EURY</name>
<feature type="transmembrane region" description="Helical" evidence="3">
    <location>
        <begin position="618"/>
        <end position="636"/>
    </location>
</feature>
<gene>
    <name evidence="6" type="ORF">IDCAPMJN_00006</name>
</gene>
<sequence length="640" mass="68550">MCEMRLAVLASVLAGLLLLAALPASASAGLAGWQYQREIAIQENSGETLSDYQVLVALAGSDFPEEAQAGGDDIRFTDADGNELSYWVEEFDAGSEHAKIWVKVPEIPANGAAGITMWYGNPGAGSVSDGEAVFEFFDDFDTNTLSNYDVNLDTIPAPGWKPPVDPTYDPINKRVSINNGDNIETTISPKNIDFLDVYAEAIFHLDGAYPEGGTGKISIRWQDANNWYQGGKSGAGYSKTGGGGGACSYISPAIYKIIASNDACLAAPKSNSYINLGTEQKIGLSVAGNTLKLFINDDLVSQTTDSSITSSGRIIFSGIQYRGWIDNIRVRRYASSEPTITLTPPAPATHTTLAITKSPNPHSIRQFQETTLTISIKNSGTTDATDIEITDRVHPSFDLTSGDFPNPKRYDLIRPGETRDLQYTIRAMEGGTFTLDPATVTYADEDGNIQEAPSEPASIKVIPSTEGGTSGSTPRSNPSVTTASVQLHGEKTNVVLGEDILLKLSAVNLITKPTMHVQVIIIPPSGMSVTSSAFAKSGAGQYTTTYELEPGSGKDIEVAIRSNQVGDFDVNGRIIYYFGDDREDAEDHTLTLPITVRAEAEPGADQTQSQSEAKESSTPGFGVVVAVIGLFAMYLWRKIT</sequence>
<dbReference type="EMBL" id="MT631383">
    <property type="protein sequence ID" value="QNO49570.1"/>
    <property type="molecule type" value="Genomic_DNA"/>
</dbReference>
<evidence type="ECO:0000256" key="1">
    <source>
        <dbReference type="ARBA" id="ARBA00022729"/>
    </source>
</evidence>
<dbReference type="NCBIfam" id="TIGR04126">
    <property type="entry name" value="PGF_CTERM"/>
    <property type="match status" value="1"/>
</dbReference>
<evidence type="ECO:0000256" key="3">
    <source>
        <dbReference type="SAM" id="Phobius"/>
    </source>
</evidence>
<feature type="domain" description="DUF2341" evidence="4">
    <location>
        <begin position="71"/>
        <end position="145"/>
    </location>
</feature>
<dbReference type="Gene3D" id="2.60.120.560">
    <property type="entry name" value="Exo-inulinase, domain 1"/>
    <property type="match status" value="1"/>
</dbReference>
<dbReference type="GO" id="GO:0005886">
    <property type="term" value="C:plasma membrane"/>
    <property type="evidence" value="ECO:0007669"/>
    <property type="project" value="UniProtKB-SubCell"/>
</dbReference>
<keyword evidence="1" id="KW-0732">Signal</keyword>
<feature type="region of interest" description="Disordered" evidence="2">
    <location>
        <begin position="449"/>
        <end position="483"/>
    </location>
</feature>
<dbReference type="Pfam" id="PF05753">
    <property type="entry name" value="TRAP_beta"/>
    <property type="match status" value="1"/>
</dbReference>
<accession>A0A7G9YNI6</accession>
<evidence type="ECO:0000256" key="2">
    <source>
        <dbReference type="SAM" id="MobiDB-lite"/>
    </source>
</evidence>
<dbReference type="Pfam" id="PF18204">
    <property type="entry name" value="PGF-CTERM"/>
    <property type="match status" value="1"/>
</dbReference>
<organism evidence="6">
    <name type="scientific">Candidatus Methanogaster sp. ANME-2c ERB4</name>
    <dbReference type="NCBI Taxonomy" id="2759911"/>
    <lineage>
        <taxon>Archaea</taxon>
        <taxon>Methanobacteriati</taxon>
        <taxon>Methanobacteriota</taxon>
        <taxon>Stenosarchaea group</taxon>
        <taxon>Methanomicrobia</taxon>
        <taxon>Methanosarcinales</taxon>
        <taxon>ANME-2 cluster</taxon>
        <taxon>Candidatus Methanogasteraceae</taxon>
        <taxon>Candidatus Methanogaster</taxon>
    </lineage>
</organism>
<dbReference type="Gene3D" id="2.60.40.10">
    <property type="entry name" value="Immunoglobulins"/>
    <property type="match status" value="1"/>
</dbReference>
<evidence type="ECO:0000259" key="5">
    <source>
        <dbReference type="Pfam" id="PF18204"/>
    </source>
</evidence>
<proteinExistence type="predicted"/>
<keyword evidence="3" id="KW-0472">Membrane</keyword>
<evidence type="ECO:0000259" key="4">
    <source>
        <dbReference type="Pfam" id="PF10102"/>
    </source>
</evidence>
<dbReference type="PANTHER" id="PTHR12861">
    <property type="entry name" value="TRANSLOCON-ASSOCIATED PROTEIN, BETA SUBUNIT PRECURSOR TRAP-BETA SIGNAL SEQUENCE RECEPTOR BETA SUBUNIT"/>
    <property type="match status" value="1"/>
</dbReference>
<evidence type="ECO:0000313" key="6">
    <source>
        <dbReference type="EMBL" id="QNO49570.1"/>
    </source>
</evidence>
<protein>
    <submittedName>
        <fullName evidence="6">Uncharacterized protein</fullName>
    </submittedName>
</protein>
<dbReference type="AlphaFoldDB" id="A0A7G9YNI6"/>
<dbReference type="Pfam" id="PF10102">
    <property type="entry name" value="DUF2341"/>
    <property type="match status" value="1"/>
</dbReference>
<keyword evidence="3" id="KW-0812">Transmembrane</keyword>
<dbReference type="GO" id="GO:0030115">
    <property type="term" value="C:S-layer"/>
    <property type="evidence" value="ECO:0007669"/>
    <property type="project" value="UniProtKB-SubCell"/>
</dbReference>
<feature type="compositionally biased region" description="Polar residues" evidence="2">
    <location>
        <begin position="471"/>
        <end position="483"/>
    </location>
</feature>
<dbReference type="InterPro" id="IPR026371">
    <property type="entry name" value="PGF_CTERM"/>
</dbReference>
<reference evidence="6" key="1">
    <citation type="submission" date="2020-06" db="EMBL/GenBank/DDBJ databases">
        <title>Unique genomic features of the anaerobic methanotrophic archaea.</title>
        <authorList>
            <person name="Chadwick G.L."/>
            <person name="Skennerton C.T."/>
            <person name="Laso-Perez R."/>
            <person name="Leu A.O."/>
            <person name="Speth D.R."/>
            <person name="Yu H."/>
            <person name="Morgan-Lang C."/>
            <person name="Hatzenpichler R."/>
            <person name="Goudeau D."/>
            <person name="Malmstrom R."/>
            <person name="Brazelton W.J."/>
            <person name="Woyke T."/>
            <person name="Hallam S.J."/>
            <person name="Tyson G.W."/>
            <person name="Wegener G."/>
            <person name="Boetius A."/>
            <person name="Orphan V."/>
        </authorList>
    </citation>
    <scope>NUCLEOTIDE SEQUENCE</scope>
</reference>
<dbReference type="InterPro" id="IPR013783">
    <property type="entry name" value="Ig-like_fold"/>
</dbReference>